<evidence type="ECO:0000313" key="2">
    <source>
        <dbReference type="Proteomes" id="UP001164746"/>
    </source>
</evidence>
<protein>
    <submittedName>
        <fullName evidence="1">Uncharacterized protein</fullName>
    </submittedName>
</protein>
<dbReference type="EMBL" id="CP111015">
    <property type="protein sequence ID" value="WAR02230.1"/>
    <property type="molecule type" value="Genomic_DNA"/>
</dbReference>
<accession>A0ABY7DZW2</accession>
<dbReference type="Proteomes" id="UP001164746">
    <property type="component" value="Chromosome 4"/>
</dbReference>
<proteinExistence type="predicted"/>
<evidence type="ECO:0000313" key="1">
    <source>
        <dbReference type="EMBL" id="WAR02230.1"/>
    </source>
</evidence>
<keyword evidence="2" id="KW-1185">Reference proteome</keyword>
<name>A0ABY7DZW2_MYAAR</name>
<organism evidence="1 2">
    <name type="scientific">Mya arenaria</name>
    <name type="common">Soft-shell clam</name>
    <dbReference type="NCBI Taxonomy" id="6604"/>
    <lineage>
        <taxon>Eukaryota</taxon>
        <taxon>Metazoa</taxon>
        <taxon>Spiralia</taxon>
        <taxon>Lophotrochozoa</taxon>
        <taxon>Mollusca</taxon>
        <taxon>Bivalvia</taxon>
        <taxon>Autobranchia</taxon>
        <taxon>Heteroconchia</taxon>
        <taxon>Euheterodonta</taxon>
        <taxon>Imparidentia</taxon>
        <taxon>Neoheterodontei</taxon>
        <taxon>Myida</taxon>
        <taxon>Myoidea</taxon>
        <taxon>Myidae</taxon>
        <taxon>Mya</taxon>
    </lineage>
</organism>
<gene>
    <name evidence="1" type="ORF">MAR_008788</name>
</gene>
<reference evidence="1" key="1">
    <citation type="submission" date="2022-11" db="EMBL/GenBank/DDBJ databases">
        <title>Centuries of genome instability and evolution in soft-shell clam transmissible cancer (bioRxiv).</title>
        <authorList>
            <person name="Hart S.F.M."/>
            <person name="Yonemitsu M.A."/>
            <person name="Giersch R.M."/>
            <person name="Beal B.F."/>
            <person name="Arriagada G."/>
            <person name="Davis B.W."/>
            <person name="Ostrander E.A."/>
            <person name="Goff S.P."/>
            <person name="Metzger M.J."/>
        </authorList>
    </citation>
    <scope>NUCLEOTIDE SEQUENCE</scope>
    <source>
        <strain evidence="1">MELC-2E11</strain>
        <tissue evidence="1">Siphon/mantle</tissue>
    </source>
</reference>
<sequence>MPGNGGQHSRPTKPAWSSTLIGDRVLLSCIRRILPCC</sequence>